<organism evidence="8 9">
    <name type="scientific">Xanthomonas hyacinthi</name>
    <dbReference type="NCBI Taxonomy" id="56455"/>
    <lineage>
        <taxon>Bacteria</taxon>
        <taxon>Pseudomonadati</taxon>
        <taxon>Pseudomonadota</taxon>
        <taxon>Gammaproteobacteria</taxon>
        <taxon>Lysobacterales</taxon>
        <taxon>Lysobacteraceae</taxon>
        <taxon>Xanthomonas</taxon>
    </lineage>
</organism>
<dbReference type="InterPro" id="IPR013780">
    <property type="entry name" value="Glyco_hydro_b"/>
</dbReference>
<dbReference type="SUPFAM" id="SSF51011">
    <property type="entry name" value="Glycosyl hydrolase domain"/>
    <property type="match status" value="1"/>
</dbReference>
<dbReference type="Pfam" id="PF17189">
    <property type="entry name" value="Glyco_hydro_30C"/>
    <property type="match status" value="1"/>
</dbReference>
<proteinExistence type="inferred from homology"/>
<dbReference type="EMBL" id="MDEG01000011">
    <property type="protein sequence ID" value="PPU96996.1"/>
    <property type="molecule type" value="Genomic_DNA"/>
</dbReference>
<dbReference type="Gene3D" id="2.60.40.1180">
    <property type="entry name" value="Golgi alpha-mannosidase II"/>
    <property type="match status" value="1"/>
</dbReference>
<reference evidence="9" key="1">
    <citation type="submission" date="2016-08" db="EMBL/GenBank/DDBJ databases">
        <authorList>
            <person name="Merda D."/>
            <person name="Briand M."/>
            <person name="Taghouti G."/>
            <person name="Carrere S."/>
            <person name="Gouzy J."/>
            <person name="Portier P."/>
            <person name="Jacques M.-A."/>
            <person name="Fischer-Le Saux M."/>
        </authorList>
    </citation>
    <scope>NUCLEOTIDE SEQUENCE [LARGE SCALE GENOMIC DNA]</scope>
    <source>
        <strain evidence="9">CFBP1156</strain>
    </source>
</reference>
<keyword evidence="2 5" id="KW-0732">Signal</keyword>
<evidence type="ECO:0000313" key="9">
    <source>
        <dbReference type="Proteomes" id="UP000238261"/>
    </source>
</evidence>
<dbReference type="GO" id="GO:0016020">
    <property type="term" value="C:membrane"/>
    <property type="evidence" value="ECO:0007669"/>
    <property type="project" value="GOC"/>
</dbReference>
<dbReference type="OrthoDB" id="9806701at2"/>
<evidence type="ECO:0000313" key="8">
    <source>
        <dbReference type="EMBL" id="PPU96996.1"/>
    </source>
</evidence>
<sequence length="489" mass="52967">MGFARHCRVSSAARQRPAAALCAALLGFSSGVASADPLPPPAADIQAWITTQDHRQALAPAPAARWGAQTHADIRIDPAARRQRMLGFGASITDSSAWVLQRLPQPRRDALMHELFGRADGGLGLSFARLTIGASDFSRHHYSLDDTPDNAPDPALAHFSIAPNRDDVLPIARQALAINPELKIMASPWSAPAWMKTSGSLIGGTLKPEYYDAFARYLLRYVDAYAQAGVPIVALTLQNEPGFTPKDYPGMRLEAAQRAQLIGRHLGPLLEARRGAPLLFDWDHNWDQPQEPLAVLADAQARRHVAGIAWHCYAGDPAAQSPVQAAYPDKDAYMTECSGGDWEPLRSGGLTLQTRRLIVQSVRHGARGVLFWNLALDLHGGPHAGGCDTCRGVIDVDLHGERVVRSDEYYALAHASRFVRPQAWRIDSSEGGEGVDNVAFLNPDGSRVLVVVNSAHAARTLSVAEDKHGFGYTLPARSVASFVWPAPAR</sequence>
<dbReference type="InterPro" id="IPR033453">
    <property type="entry name" value="Glyco_hydro_30_TIM-barrel"/>
</dbReference>
<gene>
    <name evidence="8" type="ORF">XhyaCFBP1156_12960</name>
</gene>
<keyword evidence="9" id="KW-1185">Reference proteome</keyword>
<evidence type="ECO:0000256" key="5">
    <source>
        <dbReference type="SAM" id="SignalP"/>
    </source>
</evidence>
<dbReference type="Proteomes" id="UP000238261">
    <property type="component" value="Unassembled WGS sequence"/>
</dbReference>
<dbReference type="AlphaFoldDB" id="A0A2S7EV64"/>
<keyword evidence="3 4" id="KW-0378">Hydrolase</keyword>
<feature type="signal peptide" evidence="5">
    <location>
        <begin position="1"/>
        <end position="35"/>
    </location>
</feature>
<evidence type="ECO:0000256" key="2">
    <source>
        <dbReference type="ARBA" id="ARBA00022729"/>
    </source>
</evidence>
<protein>
    <submittedName>
        <fullName evidence="8">Glycosyl hydrolase</fullName>
    </submittedName>
</protein>
<evidence type="ECO:0000256" key="3">
    <source>
        <dbReference type="ARBA" id="ARBA00022801"/>
    </source>
</evidence>
<name>A0A2S7EV64_9XANT</name>
<evidence type="ECO:0000259" key="6">
    <source>
        <dbReference type="Pfam" id="PF02055"/>
    </source>
</evidence>
<dbReference type="SUPFAM" id="SSF51445">
    <property type="entry name" value="(Trans)glycosidases"/>
    <property type="match status" value="1"/>
</dbReference>
<evidence type="ECO:0000259" key="7">
    <source>
        <dbReference type="Pfam" id="PF17189"/>
    </source>
</evidence>
<keyword evidence="4" id="KW-0326">Glycosidase</keyword>
<dbReference type="GO" id="GO:0006680">
    <property type="term" value="P:glucosylceramide catabolic process"/>
    <property type="evidence" value="ECO:0007669"/>
    <property type="project" value="TreeGrafter"/>
</dbReference>
<accession>A0A2S7EV64</accession>
<dbReference type="Gene3D" id="3.20.20.80">
    <property type="entry name" value="Glycosidases"/>
    <property type="match status" value="1"/>
</dbReference>
<dbReference type="GO" id="GO:0004348">
    <property type="term" value="F:glucosylceramidase activity"/>
    <property type="evidence" value="ECO:0007669"/>
    <property type="project" value="InterPro"/>
</dbReference>
<evidence type="ECO:0000256" key="4">
    <source>
        <dbReference type="RuleBase" id="RU361188"/>
    </source>
</evidence>
<dbReference type="PANTHER" id="PTHR11069">
    <property type="entry name" value="GLUCOSYLCERAMIDASE"/>
    <property type="match status" value="1"/>
</dbReference>
<evidence type="ECO:0000256" key="1">
    <source>
        <dbReference type="ARBA" id="ARBA00005382"/>
    </source>
</evidence>
<dbReference type="InterPro" id="IPR017853">
    <property type="entry name" value="GH"/>
</dbReference>
<dbReference type="PANTHER" id="PTHR11069:SF23">
    <property type="entry name" value="LYSOSOMAL ACID GLUCOSYLCERAMIDASE"/>
    <property type="match status" value="1"/>
</dbReference>
<feature type="domain" description="Glycosyl hydrolase family 30 beta sandwich" evidence="7">
    <location>
        <begin position="423"/>
        <end position="482"/>
    </location>
</feature>
<feature type="chain" id="PRO_5015543294" evidence="5">
    <location>
        <begin position="36"/>
        <end position="489"/>
    </location>
</feature>
<comment type="similarity">
    <text evidence="1 4">Belongs to the glycosyl hydrolase 30 family.</text>
</comment>
<dbReference type="Pfam" id="PF02055">
    <property type="entry name" value="Glyco_hydro_30"/>
    <property type="match status" value="1"/>
</dbReference>
<comment type="caution">
    <text evidence="8">The sequence shown here is derived from an EMBL/GenBank/DDBJ whole genome shotgun (WGS) entry which is preliminary data.</text>
</comment>
<dbReference type="InterPro" id="IPR001139">
    <property type="entry name" value="Glyco_hydro_30"/>
</dbReference>
<dbReference type="InterPro" id="IPR033452">
    <property type="entry name" value="GH30_C"/>
</dbReference>
<feature type="domain" description="Glycosyl hydrolase family 30 TIM-barrel" evidence="6">
    <location>
        <begin position="87"/>
        <end position="419"/>
    </location>
</feature>